<keyword evidence="1" id="KW-1133">Transmembrane helix</keyword>
<dbReference type="Proteomes" id="UP000320184">
    <property type="component" value="Unassembled WGS sequence"/>
</dbReference>
<evidence type="ECO:0000256" key="1">
    <source>
        <dbReference type="SAM" id="Phobius"/>
    </source>
</evidence>
<feature type="transmembrane region" description="Helical" evidence="1">
    <location>
        <begin position="40"/>
        <end position="67"/>
    </location>
</feature>
<reference evidence="2 3" key="1">
    <citation type="journal article" date="2019" name="Nat. Microbiol.">
        <title>Mediterranean grassland soil C-N compound turnover is dependent on rainfall and depth, and is mediated by genomically divergent microorganisms.</title>
        <authorList>
            <person name="Diamond S."/>
            <person name="Andeer P.F."/>
            <person name="Li Z."/>
            <person name="Crits-Christoph A."/>
            <person name="Burstein D."/>
            <person name="Anantharaman K."/>
            <person name="Lane K.R."/>
            <person name="Thomas B.C."/>
            <person name="Pan C."/>
            <person name="Northen T.R."/>
            <person name="Banfield J.F."/>
        </authorList>
    </citation>
    <scope>NUCLEOTIDE SEQUENCE [LARGE SCALE GENOMIC DNA]</scope>
    <source>
        <strain evidence="2">WS_3</strain>
    </source>
</reference>
<accession>A0A538SFT7</accession>
<keyword evidence="1" id="KW-0812">Transmembrane</keyword>
<gene>
    <name evidence="2" type="ORF">E6K73_08145</name>
</gene>
<feature type="transmembrane region" description="Helical" evidence="1">
    <location>
        <begin position="79"/>
        <end position="100"/>
    </location>
</feature>
<organism evidence="2 3">
    <name type="scientific">Eiseniibacteriota bacterium</name>
    <dbReference type="NCBI Taxonomy" id="2212470"/>
    <lineage>
        <taxon>Bacteria</taxon>
        <taxon>Candidatus Eiseniibacteriota</taxon>
    </lineage>
</organism>
<comment type="caution">
    <text evidence="2">The sequence shown here is derived from an EMBL/GenBank/DDBJ whole genome shotgun (WGS) entry which is preliminary data.</text>
</comment>
<evidence type="ECO:0000313" key="3">
    <source>
        <dbReference type="Proteomes" id="UP000320184"/>
    </source>
</evidence>
<name>A0A538SFT7_UNCEI</name>
<proteinExistence type="predicted"/>
<sequence>MPQRFVWAWLVAVAACWWAAATILLPQAVASQLGRTSPAAVSLALALSVLGRFAGFGIEAGFYILWWKMQQRRVRPACFFAWIVTFSLLDFLGLGLGRLASHHSGASPWLAPVAGIGLLRSRWPDLGAGAWAGFGTAGLLTGLRIYLTARQQARALRSPLVGPLALTLCAWLLTRVAVWWGVDLLRGMSPVK</sequence>
<evidence type="ECO:0000313" key="2">
    <source>
        <dbReference type="EMBL" id="TMQ50241.1"/>
    </source>
</evidence>
<dbReference type="AlphaFoldDB" id="A0A538SFT7"/>
<keyword evidence="1" id="KW-0472">Membrane</keyword>
<feature type="transmembrane region" description="Helical" evidence="1">
    <location>
        <begin position="159"/>
        <end position="182"/>
    </location>
</feature>
<dbReference type="EMBL" id="VBOT01000103">
    <property type="protein sequence ID" value="TMQ50241.1"/>
    <property type="molecule type" value="Genomic_DNA"/>
</dbReference>
<dbReference type="PROSITE" id="PS51257">
    <property type="entry name" value="PROKAR_LIPOPROTEIN"/>
    <property type="match status" value="1"/>
</dbReference>
<protein>
    <submittedName>
        <fullName evidence="2">Uncharacterized protein</fullName>
    </submittedName>
</protein>
<feature type="transmembrane region" description="Helical" evidence="1">
    <location>
        <begin position="128"/>
        <end position="147"/>
    </location>
</feature>